<reference evidence="5" key="1">
    <citation type="submission" date="2021-01" db="EMBL/GenBank/DDBJ databases">
        <title>Fulvivirga kasyanovii gen. nov., sp nov., a novel member of the phylum Bacteroidetes isolated from seawater in a mussel farm.</title>
        <authorList>
            <person name="Zhao L.-H."/>
            <person name="Wang Z.-J."/>
        </authorList>
    </citation>
    <scope>NUCLEOTIDE SEQUENCE</scope>
    <source>
        <strain evidence="5">29W222</strain>
    </source>
</reference>
<protein>
    <submittedName>
        <fullName evidence="5">Helix-turn-helix transcriptional regulator</fullName>
    </submittedName>
</protein>
<organism evidence="5 6">
    <name type="scientific">Fulvivirga marina</name>
    <dbReference type="NCBI Taxonomy" id="2494733"/>
    <lineage>
        <taxon>Bacteria</taxon>
        <taxon>Pseudomonadati</taxon>
        <taxon>Bacteroidota</taxon>
        <taxon>Cytophagia</taxon>
        <taxon>Cytophagales</taxon>
        <taxon>Fulvivirgaceae</taxon>
        <taxon>Fulvivirga</taxon>
    </lineage>
</organism>
<dbReference type="GO" id="GO:0003700">
    <property type="term" value="F:DNA-binding transcription factor activity"/>
    <property type="evidence" value="ECO:0007669"/>
    <property type="project" value="InterPro"/>
</dbReference>
<dbReference type="InterPro" id="IPR009057">
    <property type="entry name" value="Homeodomain-like_sf"/>
</dbReference>
<dbReference type="PANTHER" id="PTHR43280:SF2">
    <property type="entry name" value="HTH-TYPE TRANSCRIPTIONAL REGULATOR EXSA"/>
    <property type="match status" value="1"/>
</dbReference>
<dbReference type="InterPro" id="IPR046532">
    <property type="entry name" value="DUF6597"/>
</dbReference>
<dbReference type="SUPFAM" id="SSF46689">
    <property type="entry name" value="Homeodomain-like"/>
    <property type="match status" value="1"/>
</dbReference>
<evidence type="ECO:0000313" key="6">
    <source>
        <dbReference type="Proteomes" id="UP000614216"/>
    </source>
</evidence>
<evidence type="ECO:0000256" key="3">
    <source>
        <dbReference type="ARBA" id="ARBA00023163"/>
    </source>
</evidence>
<gene>
    <name evidence="5" type="ORF">JMN32_07910</name>
</gene>
<dbReference type="AlphaFoldDB" id="A0A937FXA4"/>
<name>A0A937FXA4_9BACT</name>
<evidence type="ECO:0000256" key="1">
    <source>
        <dbReference type="ARBA" id="ARBA00023015"/>
    </source>
</evidence>
<dbReference type="PROSITE" id="PS01124">
    <property type="entry name" value="HTH_ARAC_FAMILY_2"/>
    <property type="match status" value="1"/>
</dbReference>
<sequence>MQNTKNSDNLILREYVPDQFKDCVESVWFIETLEQTHDILIPPDQFVYIIFPISDKGFFHNGKLINQPRIDGITLKNVLIRFLPHTKILGIRMYASGLYPFLPITGRTLTDCNIPFPMPNNHELLQNIQKAGSDDEAIKSVYKLLATLHDKKREDSTKLVKTLYFHLAETNEATNIQQFCHQHNTNYTALSRQFSKILGISAKKFERLIKFRKAVKQLVDSPDSLLQVGIDCGYFDQAHFIKEFRYYMNMSPSEYLELLSERNEHVNYKGIKLSII</sequence>
<feature type="domain" description="HTH araC/xylS-type" evidence="4">
    <location>
        <begin position="157"/>
        <end position="258"/>
    </location>
</feature>
<evidence type="ECO:0000259" key="4">
    <source>
        <dbReference type="PROSITE" id="PS01124"/>
    </source>
</evidence>
<keyword evidence="1" id="KW-0805">Transcription regulation</keyword>
<keyword evidence="2" id="KW-0238">DNA-binding</keyword>
<dbReference type="InterPro" id="IPR018060">
    <property type="entry name" value="HTH_AraC"/>
</dbReference>
<evidence type="ECO:0000256" key="2">
    <source>
        <dbReference type="ARBA" id="ARBA00023125"/>
    </source>
</evidence>
<proteinExistence type="predicted"/>
<dbReference type="RefSeq" id="WP_202855768.1">
    <property type="nucleotide sequence ID" value="NZ_JAEUGD010000023.1"/>
</dbReference>
<dbReference type="PANTHER" id="PTHR43280">
    <property type="entry name" value="ARAC-FAMILY TRANSCRIPTIONAL REGULATOR"/>
    <property type="match status" value="1"/>
</dbReference>
<keyword evidence="3" id="KW-0804">Transcription</keyword>
<accession>A0A937FXA4</accession>
<dbReference type="GO" id="GO:0043565">
    <property type="term" value="F:sequence-specific DNA binding"/>
    <property type="evidence" value="ECO:0007669"/>
    <property type="project" value="InterPro"/>
</dbReference>
<keyword evidence="6" id="KW-1185">Reference proteome</keyword>
<evidence type="ECO:0000313" key="5">
    <source>
        <dbReference type="EMBL" id="MBL6446228.1"/>
    </source>
</evidence>
<dbReference type="Pfam" id="PF12833">
    <property type="entry name" value="HTH_18"/>
    <property type="match status" value="1"/>
</dbReference>
<dbReference type="EMBL" id="JAEUGD010000023">
    <property type="protein sequence ID" value="MBL6446228.1"/>
    <property type="molecule type" value="Genomic_DNA"/>
</dbReference>
<dbReference type="SMART" id="SM00342">
    <property type="entry name" value="HTH_ARAC"/>
    <property type="match status" value="1"/>
</dbReference>
<comment type="caution">
    <text evidence="5">The sequence shown here is derived from an EMBL/GenBank/DDBJ whole genome shotgun (WGS) entry which is preliminary data.</text>
</comment>
<dbReference type="Proteomes" id="UP000614216">
    <property type="component" value="Unassembled WGS sequence"/>
</dbReference>
<dbReference type="Pfam" id="PF20240">
    <property type="entry name" value="DUF6597"/>
    <property type="match status" value="1"/>
</dbReference>
<dbReference type="Gene3D" id="1.10.10.60">
    <property type="entry name" value="Homeodomain-like"/>
    <property type="match status" value="1"/>
</dbReference>